<organism evidence="2 3">
    <name type="scientific">Laodelphax striatellus</name>
    <name type="common">Small brown planthopper</name>
    <name type="synonym">Delphax striatella</name>
    <dbReference type="NCBI Taxonomy" id="195883"/>
    <lineage>
        <taxon>Eukaryota</taxon>
        <taxon>Metazoa</taxon>
        <taxon>Ecdysozoa</taxon>
        <taxon>Arthropoda</taxon>
        <taxon>Hexapoda</taxon>
        <taxon>Insecta</taxon>
        <taxon>Pterygota</taxon>
        <taxon>Neoptera</taxon>
        <taxon>Paraneoptera</taxon>
        <taxon>Hemiptera</taxon>
        <taxon>Auchenorrhyncha</taxon>
        <taxon>Fulgoroidea</taxon>
        <taxon>Delphacidae</taxon>
        <taxon>Criomorphinae</taxon>
        <taxon>Laodelphax</taxon>
    </lineage>
</organism>
<dbReference type="PANTHER" id="PTHR21163">
    <property type="entry name" value="PROTEIN G12"/>
    <property type="match status" value="1"/>
</dbReference>
<dbReference type="OrthoDB" id="7882129at2759"/>
<dbReference type="Proteomes" id="UP000291343">
    <property type="component" value="Unassembled WGS sequence"/>
</dbReference>
<sequence>MFLQVVILLSGLLVIVQSTPTANRTMSSTSSHSIMGDFHDLADLIPYDKLIPLYINYAVEDDQTRKVLRYLRSDCFKANLKSMQKKKEFNDTAELLEPLGLSLHSTISKFHRQLERYQQLSSAFPHRTGLRHNAEISHDGILGLVELTVEILPVQEIKELYKEKLDNFQFRAVVEQRSLLKDKLYKLVSLEECEFISNQLIGMGVPLKDVVTFLEEELTNFFDLEYVSDRESSEDYEAY</sequence>
<dbReference type="InterPro" id="IPR010629">
    <property type="entry name" value="Ins_allergen"/>
</dbReference>
<dbReference type="InParanoid" id="A0A482WLX7"/>
<feature type="chain" id="PRO_5019718028" evidence="1">
    <location>
        <begin position="19"/>
        <end position="239"/>
    </location>
</feature>
<name>A0A482WLX7_LAOST</name>
<gene>
    <name evidence="2" type="ORF">LSTR_LSTR014099</name>
</gene>
<evidence type="ECO:0000256" key="1">
    <source>
        <dbReference type="SAM" id="SignalP"/>
    </source>
</evidence>
<evidence type="ECO:0000313" key="2">
    <source>
        <dbReference type="EMBL" id="RZF34478.1"/>
    </source>
</evidence>
<reference evidence="2 3" key="1">
    <citation type="journal article" date="2017" name="Gigascience">
        <title>Genome sequence of the small brown planthopper, Laodelphax striatellus.</title>
        <authorList>
            <person name="Zhu J."/>
            <person name="Jiang F."/>
            <person name="Wang X."/>
            <person name="Yang P."/>
            <person name="Bao Y."/>
            <person name="Zhao W."/>
            <person name="Wang W."/>
            <person name="Lu H."/>
            <person name="Wang Q."/>
            <person name="Cui N."/>
            <person name="Li J."/>
            <person name="Chen X."/>
            <person name="Luo L."/>
            <person name="Yu J."/>
            <person name="Kang L."/>
            <person name="Cui F."/>
        </authorList>
    </citation>
    <scope>NUCLEOTIDE SEQUENCE [LARGE SCALE GENOMIC DNA]</scope>
    <source>
        <strain evidence="2">Lst14</strain>
    </source>
</reference>
<proteinExistence type="predicted"/>
<dbReference type="SMR" id="A0A482WLX7"/>
<accession>A0A482WLX7</accession>
<comment type="caution">
    <text evidence="2">The sequence shown here is derived from an EMBL/GenBank/DDBJ whole genome shotgun (WGS) entry which is preliminary data.</text>
</comment>
<feature type="signal peptide" evidence="1">
    <location>
        <begin position="1"/>
        <end position="18"/>
    </location>
</feature>
<protein>
    <submittedName>
        <fullName evidence="2">Uncharacterized protein</fullName>
    </submittedName>
</protein>
<evidence type="ECO:0000313" key="3">
    <source>
        <dbReference type="Proteomes" id="UP000291343"/>
    </source>
</evidence>
<dbReference type="AlphaFoldDB" id="A0A482WLX7"/>
<keyword evidence="3" id="KW-1185">Reference proteome</keyword>
<keyword evidence="1" id="KW-0732">Signal</keyword>
<dbReference type="EMBL" id="QKKF02031336">
    <property type="protein sequence ID" value="RZF34478.1"/>
    <property type="molecule type" value="Genomic_DNA"/>
</dbReference>
<dbReference type="PANTHER" id="PTHR21163:SF1">
    <property type="entry name" value="PROTEIN G12"/>
    <property type="match status" value="1"/>
</dbReference>
<dbReference type="Pfam" id="PF06757">
    <property type="entry name" value="Ins_allergen_rp"/>
    <property type="match status" value="1"/>
</dbReference>